<dbReference type="Proteomes" id="UP001597092">
    <property type="component" value="Unassembled WGS sequence"/>
</dbReference>
<protein>
    <submittedName>
        <fullName evidence="4">Hsp20/alpha crystallin family protein</fullName>
    </submittedName>
</protein>
<gene>
    <name evidence="4" type="ORF">ACFSAS_02475</name>
</gene>
<dbReference type="EMBL" id="JBHUDP010000001">
    <property type="protein sequence ID" value="MFD1684470.1"/>
    <property type="molecule type" value="Genomic_DNA"/>
</dbReference>
<dbReference type="CDD" id="cd00298">
    <property type="entry name" value="ACD_sHsps_p23-like"/>
    <property type="match status" value="1"/>
</dbReference>
<evidence type="ECO:0000313" key="4">
    <source>
        <dbReference type="EMBL" id="MFD1684470.1"/>
    </source>
</evidence>
<evidence type="ECO:0000313" key="5">
    <source>
        <dbReference type="Proteomes" id="UP001597092"/>
    </source>
</evidence>
<dbReference type="PROSITE" id="PS01031">
    <property type="entry name" value="SHSP"/>
    <property type="match status" value="1"/>
</dbReference>
<comment type="caution">
    <text evidence="4">The sequence shown here is derived from an EMBL/GenBank/DDBJ whole genome shotgun (WGS) entry which is preliminary data.</text>
</comment>
<feature type="domain" description="SHSP" evidence="3">
    <location>
        <begin position="35"/>
        <end position="143"/>
    </location>
</feature>
<dbReference type="InterPro" id="IPR008978">
    <property type="entry name" value="HSP20-like_chaperone"/>
</dbReference>
<dbReference type="AlphaFoldDB" id="A0ABD6DTY0"/>
<dbReference type="SUPFAM" id="SSF49764">
    <property type="entry name" value="HSP20-like chaperones"/>
    <property type="match status" value="1"/>
</dbReference>
<sequence>MSGFERLDGGDAPERLKELGESIAENALERVGRGVARVQERTPLPYDLLESDDAYLVVFDAPGIRRKDVQVRFVDREVRVTIDRFRTFHEGFEMRFPGRGLSLDGAAPLPEGVAVDPESATATVTEAGTLQVEIPKRGGDVEA</sequence>
<comment type="similarity">
    <text evidence="1 2">Belongs to the small heat shock protein (HSP20) family.</text>
</comment>
<keyword evidence="5" id="KW-1185">Reference proteome</keyword>
<name>A0ABD6DTY0_9EURY</name>
<dbReference type="InterPro" id="IPR002068">
    <property type="entry name" value="A-crystallin/Hsp20_dom"/>
</dbReference>
<reference evidence="4 5" key="1">
    <citation type="journal article" date="2019" name="Int. J. Syst. Evol. Microbiol.">
        <title>The Global Catalogue of Microorganisms (GCM) 10K type strain sequencing project: providing services to taxonomists for standard genome sequencing and annotation.</title>
        <authorList>
            <consortium name="The Broad Institute Genomics Platform"/>
            <consortium name="The Broad Institute Genome Sequencing Center for Infectious Disease"/>
            <person name="Wu L."/>
            <person name="Ma J."/>
        </authorList>
    </citation>
    <scope>NUCLEOTIDE SEQUENCE [LARGE SCALE GENOMIC DNA]</scope>
    <source>
        <strain evidence="4 5">CGMCC 1.10387</strain>
    </source>
</reference>
<dbReference type="Pfam" id="PF00011">
    <property type="entry name" value="HSP20"/>
    <property type="match status" value="1"/>
</dbReference>
<dbReference type="RefSeq" id="WP_256308043.1">
    <property type="nucleotide sequence ID" value="NZ_JANHAW010000002.1"/>
</dbReference>
<evidence type="ECO:0000256" key="1">
    <source>
        <dbReference type="PROSITE-ProRule" id="PRU00285"/>
    </source>
</evidence>
<proteinExistence type="inferred from homology"/>
<dbReference type="Gene3D" id="2.60.40.790">
    <property type="match status" value="1"/>
</dbReference>
<organism evidence="4 5">
    <name type="scientific">Halobellus litoreus</name>
    <dbReference type="NCBI Taxonomy" id="755310"/>
    <lineage>
        <taxon>Archaea</taxon>
        <taxon>Methanobacteriati</taxon>
        <taxon>Methanobacteriota</taxon>
        <taxon>Stenosarchaea group</taxon>
        <taxon>Halobacteria</taxon>
        <taxon>Halobacteriales</taxon>
        <taxon>Haloferacaceae</taxon>
        <taxon>Halobellus</taxon>
    </lineage>
</organism>
<evidence type="ECO:0000256" key="2">
    <source>
        <dbReference type="RuleBase" id="RU003616"/>
    </source>
</evidence>
<evidence type="ECO:0000259" key="3">
    <source>
        <dbReference type="PROSITE" id="PS01031"/>
    </source>
</evidence>
<accession>A0ABD6DTY0</accession>